<evidence type="ECO:0000256" key="6">
    <source>
        <dbReference type="SAM" id="Phobius"/>
    </source>
</evidence>
<dbReference type="EMBL" id="ML736249">
    <property type="protein sequence ID" value="KAE8376022.1"/>
    <property type="molecule type" value="Genomic_DNA"/>
</dbReference>
<evidence type="ECO:0000256" key="5">
    <source>
        <dbReference type="ARBA" id="ARBA00038359"/>
    </source>
</evidence>
<evidence type="ECO:0000256" key="4">
    <source>
        <dbReference type="ARBA" id="ARBA00023136"/>
    </source>
</evidence>
<feature type="transmembrane region" description="Helical" evidence="6">
    <location>
        <begin position="91"/>
        <end position="112"/>
    </location>
</feature>
<evidence type="ECO:0000256" key="2">
    <source>
        <dbReference type="ARBA" id="ARBA00022692"/>
    </source>
</evidence>
<evidence type="ECO:0000256" key="3">
    <source>
        <dbReference type="ARBA" id="ARBA00022989"/>
    </source>
</evidence>
<keyword evidence="3 6" id="KW-1133">Transmembrane helix</keyword>
<dbReference type="InterPro" id="IPR049326">
    <property type="entry name" value="Rhodopsin_dom_fungi"/>
</dbReference>
<comment type="similarity">
    <text evidence="5">Belongs to the SAT4 family.</text>
</comment>
<dbReference type="PANTHER" id="PTHR33048">
    <property type="entry name" value="PTH11-LIKE INTEGRAL MEMBRANE PROTEIN (AFU_ORTHOLOGUE AFUA_5G11245)"/>
    <property type="match status" value="1"/>
</dbReference>
<accession>A0A5N7B1P6</accession>
<feature type="transmembrane region" description="Helical" evidence="6">
    <location>
        <begin position="6"/>
        <end position="29"/>
    </location>
</feature>
<gene>
    <name evidence="8" type="ORF">BDV26DRAFT_294537</name>
</gene>
<evidence type="ECO:0000256" key="1">
    <source>
        <dbReference type="ARBA" id="ARBA00004141"/>
    </source>
</evidence>
<dbReference type="OrthoDB" id="3936451at2759"/>
<dbReference type="Pfam" id="PF20684">
    <property type="entry name" value="Fung_rhodopsin"/>
    <property type="match status" value="1"/>
</dbReference>
<dbReference type="AlphaFoldDB" id="A0A5N7B1P6"/>
<protein>
    <recommendedName>
        <fullName evidence="7">Rhodopsin domain-containing protein</fullName>
    </recommendedName>
</protein>
<keyword evidence="9" id="KW-1185">Reference proteome</keyword>
<feature type="transmembrane region" description="Helical" evidence="6">
    <location>
        <begin position="119"/>
        <end position="141"/>
    </location>
</feature>
<name>A0A5N7B1P6_9EURO</name>
<dbReference type="GO" id="GO:0016020">
    <property type="term" value="C:membrane"/>
    <property type="evidence" value="ECO:0007669"/>
    <property type="project" value="UniProtKB-SubCell"/>
</dbReference>
<feature type="transmembrane region" description="Helical" evidence="6">
    <location>
        <begin position="169"/>
        <end position="191"/>
    </location>
</feature>
<dbReference type="InterPro" id="IPR052337">
    <property type="entry name" value="SAT4-like"/>
</dbReference>
<dbReference type="Proteomes" id="UP000326198">
    <property type="component" value="Unassembled WGS sequence"/>
</dbReference>
<feature type="domain" description="Rhodopsin" evidence="7">
    <location>
        <begin position="25"/>
        <end position="212"/>
    </location>
</feature>
<evidence type="ECO:0000259" key="7">
    <source>
        <dbReference type="Pfam" id="PF20684"/>
    </source>
</evidence>
<evidence type="ECO:0000313" key="8">
    <source>
        <dbReference type="EMBL" id="KAE8376022.1"/>
    </source>
</evidence>
<reference evidence="8 9" key="1">
    <citation type="submission" date="2019-04" db="EMBL/GenBank/DDBJ databases">
        <title>Friends and foes A comparative genomics studyof 23 Aspergillus species from section Flavi.</title>
        <authorList>
            <consortium name="DOE Joint Genome Institute"/>
            <person name="Kjaerbolling I."/>
            <person name="Vesth T."/>
            <person name="Frisvad J.C."/>
            <person name="Nybo J.L."/>
            <person name="Theobald S."/>
            <person name="Kildgaard S."/>
            <person name="Isbrandt T."/>
            <person name="Kuo A."/>
            <person name="Sato A."/>
            <person name="Lyhne E.K."/>
            <person name="Kogle M.E."/>
            <person name="Wiebenga A."/>
            <person name="Kun R.S."/>
            <person name="Lubbers R.J."/>
            <person name="Makela M.R."/>
            <person name="Barry K."/>
            <person name="Chovatia M."/>
            <person name="Clum A."/>
            <person name="Daum C."/>
            <person name="Haridas S."/>
            <person name="He G."/>
            <person name="LaButti K."/>
            <person name="Lipzen A."/>
            <person name="Mondo S."/>
            <person name="Riley R."/>
            <person name="Salamov A."/>
            <person name="Simmons B.A."/>
            <person name="Magnuson J.K."/>
            <person name="Henrissat B."/>
            <person name="Mortensen U.H."/>
            <person name="Larsen T.O."/>
            <person name="Devries R.P."/>
            <person name="Grigoriev I.V."/>
            <person name="Machida M."/>
            <person name="Baker S.E."/>
            <person name="Andersen M.R."/>
        </authorList>
    </citation>
    <scope>NUCLEOTIDE SEQUENCE [LARGE SCALE GENOMIC DNA]</scope>
    <source>
        <strain evidence="8 9">IBT 29228</strain>
    </source>
</reference>
<organism evidence="8 9">
    <name type="scientific">Aspergillus bertholletiae</name>
    <dbReference type="NCBI Taxonomy" id="1226010"/>
    <lineage>
        <taxon>Eukaryota</taxon>
        <taxon>Fungi</taxon>
        <taxon>Dikarya</taxon>
        <taxon>Ascomycota</taxon>
        <taxon>Pezizomycotina</taxon>
        <taxon>Eurotiomycetes</taxon>
        <taxon>Eurotiomycetidae</taxon>
        <taxon>Eurotiales</taxon>
        <taxon>Aspergillaceae</taxon>
        <taxon>Aspergillus</taxon>
        <taxon>Aspergillus subgen. Circumdati</taxon>
    </lineage>
</organism>
<feature type="transmembrane region" description="Helical" evidence="6">
    <location>
        <begin position="41"/>
        <end position="62"/>
    </location>
</feature>
<proteinExistence type="inferred from homology"/>
<keyword evidence="4 6" id="KW-0472">Membrane</keyword>
<sequence>MTAQAAGLLGVVISILVVATGTVALRCYVRLRITRVFGLDDGLAVGALIFFLIGACGLLEGVRVGSFGHSWTELTPEVLIKGLKLLFLYELAYVLATTVVKFAVGIFLLRFCVERYHRWIIYAVLILLTGLTIFIVIFILIQCQPPSWFWNQVTNARGSCDGNNFIKAAYVHSAITAFSDATLGLLPILIVRSLHLPFYVRVHVALILALGSL</sequence>
<evidence type="ECO:0000313" key="9">
    <source>
        <dbReference type="Proteomes" id="UP000326198"/>
    </source>
</evidence>
<dbReference type="PANTHER" id="PTHR33048:SF96">
    <property type="entry name" value="INTEGRAL MEMBRANE PROTEIN"/>
    <property type="match status" value="1"/>
</dbReference>
<keyword evidence="2 6" id="KW-0812">Transmembrane</keyword>
<comment type="subcellular location">
    <subcellularLocation>
        <location evidence="1">Membrane</location>
        <topology evidence="1">Multi-pass membrane protein</topology>
    </subcellularLocation>
</comment>